<proteinExistence type="predicted"/>
<dbReference type="RefSeq" id="WP_369263513.1">
    <property type="nucleotide sequence ID" value="NZ_CP163440.1"/>
</dbReference>
<dbReference type="Pfam" id="PF01609">
    <property type="entry name" value="DDE_Tnp_1"/>
    <property type="match status" value="1"/>
</dbReference>
<gene>
    <name evidence="3" type="ORF">AB5J50_39765</name>
</gene>
<dbReference type="InterPro" id="IPR002559">
    <property type="entry name" value="Transposase_11"/>
</dbReference>
<protein>
    <submittedName>
        <fullName evidence="3">IS5 family transposase</fullName>
    </submittedName>
</protein>
<feature type="domain" description="Insertion element IS402-like" evidence="2">
    <location>
        <begin position="12"/>
        <end position="84"/>
    </location>
</feature>
<dbReference type="AlphaFoldDB" id="A0AB39SH88"/>
<feature type="domain" description="Transposase IS4-like" evidence="1">
    <location>
        <begin position="101"/>
        <end position="271"/>
    </location>
</feature>
<dbReference type="PANTHER" id="PTHR30007">
    <property type="entry name" value="PHP DOMAIN PROTEIN"/>
    <property type="match status" value="1"/>
</dbReference>
<dbReference type="PANTHER" id="PTHR30007:SF0">
    <property type="entry name" value="TRANSPOSASE"/>
    <property type="match status" value="1"/>
</dbReference>
<dbReference type="NCBIfam" id="NF033580">
    <property type="entry name" value="transpos_IS5_3"/>
    <property type="match status" value="1"/>
</dbReference>
<dbReference type="GO" id="GO:0004803">
    <property type="term" value="F:transposase activity"/>
    <property type="evidence" value="ECO:0007669"/>
    <property type="project" value="InterPro"/>
</dbReference>
<accession>A0AB39SH88</accession>
<reference evidence="3" key="1">
    <citation type="submission" date="2024-07" db="EMBL/GenBank/DDBJ databases">
        <authorList>
            <person name="Yu S.T."/>
        </authorList>
    </citation>
    <scope>NUCLEOTIDE SEQUENCE</scope>
    <source>
        <strain evidence="3">R35</strain>
    </source>
</reference>
<dbReference type="GO" id="GO:0003677">
    <property type="term" value="F:DNA binding"/>
    <property type="evidence" value="ECO:0007669"/>
    <property type="project" value="InterPro"/>
</dbReference>
<dbReference type="GO" id="GO:0006313">
    <property type="term" value="P:DNA transposition"/>
    <property type="evidence" value="ECO:0007669"/>
    <property type="project" value="InterPro"/>
</dbReference>
<organism evidence="3">
    <name type="scientific">Streptomyces sp. R35</name>
    <dbReference type="NCBI Taxonomy" id="3238630"/>
    <lineage>
        <taxon>Bacteria</taxon>
        <taxon>Bacillati</taxon>
        <taxon>Actinomycetota</taxon>
        <taxon>Actinomycetes</taxon>
        <taxon>Kitasatosporales</taxon>
        <taxon>Streptomycetaceae</taxon>
        <taxon>Streptomyces</taxon>
    </lineage>
</organism>
<evidence type="ECO:0000313" key="3">
    <source>
        <dbReference type="EMBL" id="XDQ66511.1"/>
    </source>
</evidence>
<evidence type="ECO:0000259" key="1">
    <source>
        <dbReference type="Pfam" id="PF01609"/>
    </source>
</evidence>
<dbReference type="InterPro" id="IPR025161">
    <property type="entry name" value="IS402-like_dom"/>
</dbReference>
<dbReference type="Pfam" id="PF13340">
    <property type="entry name" value="DUF4096"/>
    <property type="match status" value="1"/>
</dbReference>
<evidence type="ECO:0000259" key="2">
    <source>
        <dbReference type="Pfam" id="PF13340"/>
    </source>
</evidence>
<name>A0AB39SH88_9ACTN</name>
<sequence>MTGSRLAYPTDLSQVEWAVLAPLVPPPKPGGRPPKHPRREIIDGLAYWIRAGCAWRLLPHDFPPWQTVYHYWRQWRTEGCWEEMLAALRALERTGQGREATPSAGVVDSQSVKATQRGGWHGYDGGKKVQGIKRHLLVDTLGLALAVCVSPANVSDRDGAMVLLARCAGKFPRLRHLWADQGYRGRDFLTWVQEETGITIQVVQRKDGGFRSTWAKANAPPREVPMFAVVPRRWVIERSFAWLGRYRRLSKDYEYLASSQENAIYLATIMLLLHRTAEAPP</sequence>
<dbReference type="EMBL" id="CP163440">
    <property type="protein sequence ID" value="XDQ66511.1"/>
    <property type="molecule type" value="Genomic_DNA"/>
</dbReference>